<protein>
    <recommendedName>
        <fullName evidence="5">Mediator of RNA polymerase II transcription subunit 9</fullName>
    </recommendedName>
</protein>
<feature type="coiled-coil region" evidence="1">
    <location>
        <begin position="95"/>
        <end position="122"/>
    </location>
</feature>
<dbReference type="AlphaFoldDB" id="A0A9Q3JFX7"/>
<comment type="caution">
    <text evidence="3">The sequence shown here is derived from an EMBL/GenBank/DDBJ whole genome shotgun (WGS) entry which is preliminary data.</text>
</comment>
<proteinExistence type="predicted"/>
<evidence type="ECO:0000256" key="1">
    <source>
        <dbReference type="SAM" id="Coils"/>
    </source>
</evidence>
<feature type="region of interest" description="Disordered" evidence="2">
    <location>
        <begin position="127"/>
        <end position="152"/>
    </location>
</feature>
<dbReference type="OrthoDB" id="2503827at2759"/>
<gene>
    <name evidence="3" type="ORF">O181_100590</name>
</gene>
<feature type="compositionally biased region" description="Polar residues" evidence="2">
    <location>
        <begin position="127"/>
        <end position="143"/>
    </location>
</feature>
<organism evidence="3 4">
    <name type="scientific">Austropuccinia psidii MF-1</name>
    <dbReference type="NCBI Taxonomy" id="1389203"/>
    <lineage>
        <taxon>Eukaryota</taxon>
        <taxon>Fungi</taxon>
        <taxon>Dikarya</taxon>
        <taxon>Basidiomycota</taxon>
        <taxon>Pucciniomycotina</taxon>
        <taxon>Pucciniomycetes</taxon>
        <taxon>Pucciniales</taxon>
        <taxon>Sphaerophragmiaceae</taxon>
        <taxon>Austropuccinia</taxon>
    </lineage>
</organism>
<name>A0A9Q3JFX7_9BASI</name>
<evidence type="ECO:0000313" key="4">
    <source>
        <dbReference type="Proteomes" id="UP000765509"/>
    </source>
</evidence>
<dbReference type="EMBL" id="AVOT02070153">
    <property type="protein sequence ID" value="MBW0560875.1"/>
    <property type="molecule type" value="Genomic_DNA"/>
</dbReference>
<keyword evidence="1" id="KW-0175">Coiled coil</keyword>
<accession>A0A9Q3JFX7</accession>
<evidence type="ECO:0000256" key="2">
    <source>
        <dbReference type="SAM" id="MobiDB-lite"/>
    </source>
</evidence>
<reference evidence="3" key="1">
    <citation type="submission" date="2021-03" db="EMBL/GenBank/DDBJ databases">
        <title>Draft genome sequence of rust myrtle Austropuccinia psidii MF-1, a brazilian biotype.</title>
        <authorList>
            <person name="Quecine M.C."/>
            <person name="Pachon D.M.R."/>
            <person name="Bonatelli M.L."/>
            <person name="Correr F.H."/>
            <person name="Franceschini L.M."/>
            <person name="Leite T.F."/>
            <person name="Margarido G.R.A."/>
            <person name="Almeida C.A."/>
            <person name="Ferrarezi J.A."/>
            <person name="Labate C.A."/>
        </authorList>
    </citation>
    <scope>NUCLEOTIDE SEQUENCE</scope>
    <source>
        <strain evidence="3">MF-1</strain>
    </source>
</reference>
<sequence length="152" mass="16964">MGDIPTVTIDAIDGEHQTNLPLNFSPDQQKAPEQLDPLLFISLIKHLRELIVKSTSIDESSECRLEISNLANQLKVAMAKADQRVQDFLAGDLSLKVQEELIEKLERQLELEKDLLKFMNSTLPNADSPISSPIVNPTSAPQNTEDDVKFNI</sequence>
<evidence type="ECO:0000313" key="3">
    <source>
        <dbReference type="EMBL" id="MBW0560875.1"/>
    </source>
</evidence>
<keyword evidence="4" id="KW-1185">Reference proteome</keyword>
<evidence type="ECO:0008006" key="5">
    <source>
        <dbReference type="Google" id="ProtNLM"/>
    </source>
</evidence>
<dbReference type="Proteomes" id="UP000765509">
    <property type="component" value="Unassembled WGS sequence"/>
</dbReference>